<dbReference type="SUPFAM" id="SSF47384">
    <property type="entry name" value="Homodimeric domain of signal transducing histidine kinase"/>
    <property type="match status" value="1"/>
</dbReference>
<evidence type="ECO:0000256" key="5">
    <source>
        <dbReference type="ARBA" id="ARBA00022519"/>
    </source>
</evidence>
<dbReference type="InterPro" id="IPR036097">
    <property type="entry name" value="HisK_dim/P_sf"/>
</dbReference>
<evidence type="ECO:0000256" key="2">
    <source>
        <dbReference type="ARBA" id="ARBA00004429"/>
    </source>
</evidence>
<dbReference type="PIRSF" id="PIRSF036431">
    <property type="entry name" value="STHK_DctB"/>
    <property type="match status" value="1"/>
</dbReference>
<dbReference type="InterPro" id="IPR017055">
    <property type="entry name" value="Sig_transdc_His_kinase_DctB"/>
</dbReference>
<dbReference type="GO" id="GO:0005886">
    <property type="term" value="C:plasma membrane"/>
    <property type="evidence" value="ECO:0007669"/>
    <property type="project" value="UniProtKB-SubCell"/>
</dbReference>
<organism evidence="19 20">
    <name type="scientific">Vibrio hepatarius</name>
    <dbReference type="NCBI Taxonomy" id="171383"/>
    <lineage>
        <taxon>Bacteria</taxon>
        <taxon>Pseudomonadati</taxon>
        <taxon>Pseudomonadota</taxon>
        <taxon>Gammaproteobacteria</taxon>
        <taxon>Vibrionales</taxon>
        <taxon>Vibrionaceae</taxon>
        <taxon>Vibrio</taxon>
        <taxon>Vibrio oreintalis group</taxon>
    </lineage>
</organism>
<dbReference type="NCBIfam" id="TIGR00229">
    <property type="entry name" value="sensory_box"/>
    <property type="match status" value="1"/>
</dbReference>
<dbReference type="PANTHER" id="PTHR43065">
    <property type="entry name" value="SENSOR HISTIDINE KINASE"/>
    <property type="match status" value="1"/>
</dbReference>
<gene>
    <name evidence="19" type="ORF">AKJ31_16930</name>
</gene>
<dbReference type="SUPFAM" id="SSF55874">
    <property type="entry name" value="ATPase domain of HSP90 chaperone/DNA topoisomerase II/histidine kinase"/>
    <property type="match status" value="1"/>
</dbReference>
<evidence type="ECO:0000256" key="10">
    <source>
        <dbReference type="ARBA" id="ARBA00022777"/>
    </source>
</evidence>
<dbReference type="InterPro" id="IPR000014">
    <property type="entry name" value="PAS"/>
</dbReference>
<keyword evidence="8 17" id="KW-0812">Transmembrane</keyword>
<evidence type="ECO:0000256" key="9">
    <source>
        <dbReference type="ARBA" id="ARBA00022741"/>
    </source>
</evidence>
<dbReference type="PATRIC" id="fig|171383.3.peg.3460"/>
<keyword evidence="4" id="KW-1003">Cell membrane</keyword>
<accession>A0A0M0HX22</accession>
<dbReference type="Pfam" id="PF02518">
    <property type="entry name" value="HATPase_c"/>
    <property type="match status" value="1"/>
</dbReference>
<dbReference type="InterPro" id="IPR003661">
    <property type="entry name" value="HisK_dim/P_dom"/>
</dbReference>
<keyword evidence="13" id="KW-0902">Two-component regulatory system</keyword>
<dbReference type="CDD" id="cd00082">
    <property type="entry name" value="HisKA"/>
    <property type="match status" value="1"/>
</dbReference>
<evidence type="ECO:0000256" key="17">
    <source>
        <dbReference type="SAM" id="Phobius"/>
    </source>
</evidence>
<dbReference type="Gene3D" id="1.10.287.130">
    <property type="match status" value="1"/>
</dbReference>
<dbReference type="CDD" id="cd00130">
    <property type="entry name" value="PAS"/>
    <property type="match status" value="1"/>
</dbReference>
<evidence type="ECO:0000259" key="18">
    <source>
        <dbReference type="PROSITE" id="PS50109"/>
    </source>
</evidence>
<keyword evidence="5" id="KW-0997">Cell inner membrane</keyword>
<dbReference type="InterPro" id="IPR036890">
    <property type="entry name" value="HATPase_C_sf"/>
</dbReference>
<evidence type="ECO:0000256" key="3">
    <source>
        <dbReference type="ARBA" id="ARBA00012438"/>
    </source>
</evidence>
<comment type="catalytic activity">
    <reaction evidence="1">
        <text>ATP + protein L-histidine = ADP + protein N-phospho-L-histidine.</text>
        <dbReference type="EC" id="2.7.13.3"/>
    </reaction>
</comment>
<dbReference type="AlphaFoldDB" id="A0A0M0HX22"/>
<dbReference type="GO" id="GO:0005524">
    <property type="term" value="F:ATP binding"/>
    <property type="evidence" value="ECO:0007669"/>
    <property type="project" value="UniProtKB-KW"/>
</dbReference>
<feature type="transmembrane region" description="Helical" evidence="17">
    <location>
        <begin position="6"/>
        <end position="23"/>
    </location>
</feature>
<dbReference type="InterPro" id="IPR035965">
    <property type="entry name" value="PAS-like_dom_sf"/>
</dbReference>
<evidence type="ECO:0000256" key="7">
    <source>
        <dbReference type="ARBA" id="ARBA00022679"/>
    </source>
</evidence>
<evidence type="ECO:0000256" key="15">
    <source>
        <dbReference type="ARBA" id="ARBA00073143"/>
    </source>
</evidence>
<keyword evidence="16" id="KW-0175">Coiled coil</keyword>
<reference evidence="20" key="1">
    <citation type="submission" date="2015-08" db="EMBL/GenBank/DDBJ databases">
        <title>Vibrio galatheae sp. nov., a novel member of the Vibrionaceae family isolated from the Solomon Islands.</title>
        <authorList>
            <person name="Giubergia S."/>
            <person name="Machado H."/>
            <person name="Mateiu R.V."/>
            <person name="Gram L."/>
        </authorList>
    </citation>
    <scope>NUCLEOTIDE SEQUENCE [LARGE SCALE GENOMIC DNA]</scope>
    <source>
        <strain evidence="20">DSM 19134</strain>
    </source>
</reference>
<dbReference type="InterPro" id="IPR001610">
    <property type="entry name" value="PAC"/>
</dbReference>
<dbReference type="InterPro" id="IPR003594">
    <property type="entry name" value="HATPase_dom"/>
</dbReference>
<evidence type="ECO:0000256" key="12">
    <source>
        <dbReference type="ARBA" id="ARBA00022989"/>
    </source>
</evidence>
<comment type="subcellular location">
    <subcellularLocation>
        <location evidence="2">Cell inner membrane</location>
        <topology evidence="2">Multi-pass membrane protein</topology>
    </subcellularLocation>
</comment>
<evidence type="ECO:0000256" key="13">
    <source>
        <dbReference type="ARBA" id="ARBA00023012"/>
    </source>
</evidence>
<evidence type="ECO:0000256" key="16">
    <source>
        <dbReference type="SAM" id="Coils"/>
    </source>
</evidence>
<keyword evidence="11" id="KW-0067">ATP-binding</keyword>
<dbReference type="CDD" id="cd00075">
    <property type="entry name" value="HATPase"/>
    <property type="match status" value="1"/>
</dbReference>
<dbReference type="EMBL" id="LHPI01000019">
    <property type="protein sequence ID" value="KOO06183.1"/>
    <property type="molecule type" value="Genomic_DNA"/>
</dbReference>
<feature type="transmembrane region" description="Helical" evidence="17">
    <location>
        <begin position="270"/>
        <end position="290"/>
    </location>
</feature>
<sequence>MVSNHRYWFIIVTVFVIAVVKLSSQEVATQWQMEQAQRHAEQRFLNYIAEARRSLQRFYHLPYLVTNDAISLRYFKGEASLEPEIKKQLIQLDKAANTKGWYVLSSSGDVLSSSVESSNLRERAIEAIVSRIHQQREAISVVTKNIGTTPDYYLAAPIYLAFDIVGIAVVKIDLSLLNDQWLANDEIILLQNPQQQFFLSSDRELNADWFNQHFDVEQVESSQQLYDQSQIKVWRLNDKRYLVQSIQLDDLNWRLTYLTPLQSLYQTVSWLSWSVAVACLFILMLLVISFQRYQKQLSNQRIQRLIKESEKRLSGMINKTHVGLLLLDKNGAIHDINLMAKRYFSLSDSMIKSIQAWQLFDAGNPNSTTLQLLKNLAQHQELAEISSVETMARRSDGSCFPVLFSISQFPWDSTNYYLCTIIDISKRKKAEIALQSANKHLQQRVQERTQELENAQQELIETSKLAALGRMSSAITHELNQPLTGLRTLLSSNELLMERGETKLLKANMTLVHTLIDRMASMTSQLKSFAFNRLEKPKPVSLTDALQEVLRIHQEALEHVDIRVRIASDVSQVMGEEARLRQVLGNLISNAIDATKHQATAKIIVSAHQDGDKLTIQVTDNGCGAEEDKLATIFEPFHTNKKIGEGLGLGLAITANNMRDMQGTIVARNNADQGMTFTLTMQVPSNK</sequence>
<dbReference type="SUPFAM" id="SSF55785">
    <property type="entry name" value="PYP-like sensor domain (PAS domain)"/>
    <property type="match status" value="1"/>
</dbReference>
<evidence type="ECO:0000256" key="14">
    <source>
        <dbReference type="ARBA" id="ARBA00023136"/>
    </source>
</evidence>
<keyword evidence="7" id="KW-0808">Transferase</keyword>
<dbReference type="PRINTS" id="PR00344">
    <property type="entry name" value="BCTRLSENSOR"/>
</dbReference>
<evidence type="ECO:0000313" key="19">
    <source>
        <dbReference type="EMBL" id="KOO06183.1"/>
    </source>
</evidence>
<keyword evidence="6" id="KW-0597">Phosphoprotein</keyword>
<evidence type="ECO:0000313" key="20">
    <source>
        <dbReference type="Proteomes" id="UP000037530"/>
    </source>
</evidence>
<name>A0A0M0HX22_9VIBR</name>
<comment type="caution">
    <text evidence="19">The sequence shown here is derived from an EMBL/GenBank/DDBJ whole genome shotgun (WGS) entry which is preliminary data.</text>
</comment>
<dbReference type="PROSITE" id="PS50109">
    <property type="entry name" value="HIS_KIN"/>
    <property type="match status" value="1"/>
</dbReference>
<keyword evidence="20" id="KW-1185">Reference proteome</keyword>
<keyword evidence="9" id="KW-0547">Nucleotide-binding</keyword>
<dbReference type="InterPro" id="IPR005467">
    <property type="entry name" value="His_kinase_dom"/>
</dbReference>
<dbReference type="PANTHER" id="PTHR43065:SF42">
    <property type="entry name" value="TWO-COMPONENT SENSOR PPRA"/>
    <property type="match status" value="1"/>
</dbReference>
<evidence type="ECO:0000256" key="4">
    <source>
        <dbReference type="ARBA" id="ARBA00022475"/>
    </source>
</evidence>
<dbReference type="SMART" id="SM00086">
    <property type="entry name" value="PAC"/>
    <property type="match status" value="1"/>
</dbReference>
<keyword evidence="10" id="KW-0418">Kinase</keyword>
<dbReference type="FunFam" id="1.10.287.130:FF:000049">
    <property type="entry name" value="C4-dicarboxylate transport sensor protein DctB"/>
    <property type="match status" value="1"/>
</dbReference>
<proteinExistence type="predicted"/>
<feature type="coiled-coil region" evidence="16">
    <location>
        <begin position="438"/>
        <end position="465"/>
    </location>
</feature>
<dbReference type="InterPro" id="IPR004358">
    <property type="entry name" value="Sig_transdc_His_kin-like_C"/>
</dbReference>
<dbReference type="Proteomes" id="UP000037530">
    <property type="component" value="Unassembled WGS sequence"/>
</dbReference>
<evidence type="ECO:0000256" key="8">
    <source>
        <dbReference type="ARBA" id="ARBA00022692"/>
    </source>
</evidence>
<evidence type="ECO:0000256" key="6">
    <source>
        <dbReference type="ARBA" id="ARBA00022553"/>
    </source>
</evidence>
<dbReference type="SMART" id="SM00387">
    <property type="entry name" value="HATPase_c"/>
    <property type="match status" value="1"/>
</dbReference>
<dbReference type="OrthoDB" id="9772100at2"/>
<dbReference type="Gene3D" id="3.30.450.20">
    <property type="entry name" value="PAS domain"/>
    <property type="match status" value="2"/>
</dbReference>
<keyword evidence="14 17" id="KW-0472">Membrane</keyword>
<dbReference type="GO" id="GO:0000155">
    <property type="term" value="F:phosphorelay sensor kinase activity"/>
    <property type="evidence" value="ECO:0007669"/>
    <property type="project" value="InterPro"/>
</dbReference>
<protein>
    <recommendedName>
        <fullName evidence="15">C4-dicarboxylate transport sensor protein DctB</fullName>
        <ecNumber evidence="3">2.7.13.3</ecNumber>
    </recommendedName>
</protein>
<feature type="domain" description="Histidine kinase" evidence="18">
    <location>
        <begin position="474"/>
        <end position="685"/>
    </location>
</feature>
<dbReference type="Gene3D" id="3.30.565.10">
    <property type="entry name" value="Histidine kinase-like ATPase, C-terminal domain"/>
    <property type="match status" value="1"/>
</dbReference>
<evidence type="ECO:0000256" key="1">
    <source>
        <dbReference type="ARBA" id="ARBA00000085"/>
    </source>
</evidence>
<dbReference type="STRING" id="171383.AKJ31_16930"/>
<evidence type="ECO:0000256" key="11">
    <source>
        <dbReference type="ARBA" id="ARBA00022840"/>
    </source>
</evidence>
<dbReference type="RefSeq" id="WP_053410258.1">
    <property type="nucleotide sequence ID" value="NZ_LHPI01000019.1"/>
</dbReference>
<dbReference type="Pfam" id="PF13426">
    <property type="entry name" value="PAS_9"/>
    <property type="match status" value="1"/>
</dbReference>
<dbReference type="EC" id="2.7.13.3" evidence="3"/>
<keyword evidence="12 17" id="KW-1133">Transmembrane helix</keyword>